<dbReference type="Proteomes" id="UP000827721">
    <property type="component" value="Unassembled WGS sequence"/>
</dbReference>
<evidence type="ECO:0000313" key="2">
    <source>
        <dbReference type="EMBL" id="KAH7566668.1"/>
    </source>
</evidence>
<comment type="caution">
    <text evidence="2">The sequence shown here is derived from an EMBL/GenBank/DDBJ whole genome shotgun (WGS) entry which is preliminary data.</text>
</comment>
<keyword evidence="3" id="KW-1185">Reference proteome</keyword>
<feature type="compositionally biased region" description="Low complexity" evidence="1">
    <location>
        <begin position="175"/>
        <end position="194"/>
    </location>
</feature>
<sequence length="303" mass="33430">MRENEEEFNFGSTESEMCAADEVFFKGQILPLRLSVSSESGLASKFQPESRNPSSRCLSRSESMDHSSSGGLTSINSSRSSSTKSYYSSTTTSSGNSTTSIQKTRNNFHSCPSPNPQIRVSSFRLSNVSNSSSRTQKSTIWDFFRIGLVRAPEIELQDLKVRNNINGGNRSATVSRNSSSGSSSNNGCSNINGSQQDPNLENNKMSKQSKFLEKKRRGLFNLSGCNCSINAVETVTLNNNDNIIVIKKGVGSNVNARKNKKTTTKKEEGKQAMSRHRTFEWLKELSHGSYVVVDDRDGEDDQI</sequence>
<feature type="compositionally biased region" description="Polar residues" evidence="1">
    <location>
        <begin position="101"/>
        <end position="116"/>
    </location>
</feature>
<name>A0ABQ8HQR6_9ROSI</name>
<feature type="compositionally biased region" description="Low complexity" evidence="1">
    <location>
        <begin position="67"/>
        <end position="100"/>
    </location>
</feature>
<dbReference type="EMBL" id="JAFEMO010000008">
    <property type="protein sequence ID" value="KAH7566668.1"/>
    <property type="molecule type" value="Genomic_DNA"/>
</dbReference>
<feature type="region of interest" description="Disordered" evidence="1">
    <location>
        <begin position="41"/>
        <end position="116"/>
    </location>
</feature>
<gene>
    <name evidence="2" type="ORF">JRO89_XS08G0213300</name>
</gene>
<dbReference type="PANTHER" id="PTHR33922">
    <property type="entry name" value="OS01G0888066 PROTEIN-RELATED"/>
    <property type="match status" value="1"/>
</dbReference>
<evidence type="ECO:0000313" key="3">
    <source>
        <dbReference type="Proteomes" id="UP000827721"/>
    </source>
</evidence>
<reference evidence="2 3" key="1">
    <citation type="submission" date="2021-02" db="EMBL/GenBank/DDBJ databases">
        <title>Plant Genome Project.</title>
        <authorList>
            <person name="Zhang R.-G."/>
        </authorList>
    </citation>
    <scope>NUCLEOTIDE SEQUENCE [LARGE SCALE GENOMIC DNA]</scope>
    <source>
        <tissue evidence="2">Leaves</tissue>
    </source>
</reference>
<feature type="compositionally biased region" description="Polar residues" evidence="1">
    <location>
        <begin position="164"/>
        <end position="174"/>
    </location>
</feature>
<protein>
    <submittedName>
        <fullName evidence="2">Uncharacterized protein</fullName>
    </submittedName>
</protein>
<dbReference type="PANTHER" id="PTHR33922:SF2">
    <property type="entry name" value="OS07G0589600 PROTEIN"/>
    <property type="match status" value="1"/>
</dbReference>
<feature type="region of interest" description="Disordered" evidence="1">
    <location>
        <begin position="164"/>
        <end position="202"/>
    </location>
</feature>
<accession>A0ABQ8HQR6</accession>
<proteinExistence type="predicted"/>
<organism evidence="2 3">
    <name type="scientific">Xanthoceras sorbifolium</name>
    <dbReference type="NCBI Taxonomy" id="99658"/>
    <lineage>
        <taxon>Eukaryota</taxon>
        <taxon>Viridiplantae</taxon>
        <taxon>Streptophyta</taxon>
        <taxon>Embryophyta</taxon>
        <taxon>Tracheophyta</taxon>
        <taxon>Spermatophyta</taxon>
        <taxon>Magnoliopsida</taxon>
        <taxon>eudicotyledons</taxon>
        <taxon>Gunneridae</taxon>
        <taxon>Pentapetalae</taxon>
        <taxon>rosids</taxon>
        <taxon>malvids</taxon>
        <taxon>Sapindales</taxon>
        <taxon>Sapindaceae</taxon>
        <taxon>Xanthoceroideae</taxon>
        <taxon>Xanthoceras</taxon>
    </lineage>
</organism>
<feature type="compositionally biased region" description="Polar residues" evidence="1">
    <location>
        <begin position="41"/>
        <end position="61"/>
    </location>
</feature>
<evidence type="ECO:0000256" key="1">
    <source>
        <dbReference type="SAM" id="MobiDB-lite"/>
    </source>
</evidence>